<dbReference type="PANTHER" id="PTHR24321">
    <property type="entry name" value="DEHYDROGENASES, SHORT CHAIN"/>
    <property type="match status" value="1"/>
</dbReference>
<dbReference type="RefSeq" id="WP_015848604.1">
    <property type="nucleotide sequence ID" value="NC_012883.1"/>
</dbReference>
<dbReference type="Gene3D" id="3.40.50.720">
    <property type="entry name" value="NAD(P)-binding Rossmann-like Domain"/>
    <property type="match status" value="1"/>
</dbReference>
<evidence type="ECO:0000313" key="3">
    <source>
        <dbReference type="EMBL" id="ACS89384.1"/>
    </source>
</evidence>
<dbReference type="NCBIfam" id="NF005559">
    <property type="entry name" value="PRK07231.1"/>
    <property type="match status" value="1"/>
</dbReference>
<proteinExistence type="inferred from homology"/>
<evidence type="ECO:0000256" key="2">
    <source>
        <dbReference type="ARBA" id="ARBA00023002"/>
    </source>
</evidence>
<dbReference type="GeneID" id="8095291"/>
<dbReference type="PANTHER" id="PTHR24321:SF8">
    <property type="entry name" value="ESTRADIOL 17-BETA-DEHYDROGENASE 8-RELATED"/>
    <property type="match status" value="1"/>
</dbReference>
<sequence>MSIYNLEEKVAIVTGGGQGIGAAIAQLFAQNGAKVVIAEIDEEAGREREEMLRKEGFDVTFIKTDVADEESVKNMVKKTVELYGGVDILVNNAAIMSVKSIFERTLEEWERVIRVNLTGPYICSRYAAEEMIKRGGGVIINIASTRAFMSEPDTEPYSASKGGLVALTHSLAISLAKYRIRVVCVSPGWIETSRWKKSRLRKEPNLRPIDHEQHPVGRVGDPMDIAHICAFLADSEKAGFITGVNFVVDGGMTIKMIYAE</sequence>
<dbReference type="OrthoDB" id="24596at2157"/>
<dbReference type="AlphaFoldDB" id="C6A189"/>
<dbReference type="STRING" id="604354.TSIB_0318"/>
<comment type="similarity">
    <text evidence="1">Belongs to the short-chain dehydrogenases/reductases (SDR) family.</text>
</comment>
<dbReference type="eggNOG" id="arCOG01259">
    <property type="taxonomic scope" value="Archaea"/>
</dbReference>
<dbReference type="InterPro" id="IPR020904">
    <property type="entry name" value="Sc_DH/Rdtase_CS"/>
</dbReference>
<organism evidence="3 4">
    <name type="scientific">Thermococcus sibiricus (strain DSM 12597 / MM 739)</name>
    <dbReference type="NCBI Taxonomy" id="604354"/>
    <lineage>
        <taxon>Archaea</taxon>
        <taxon>Methanobacteriati</taxon>
        <taxon>Methanobacteriota</taxon>
        <taxon>Thermococci</taxon>
        <taxon>Thermococcales</taxon>
        <taxon>Thermococcaceae</taxon>
        <taxon>Thermococcus</taxon>
    </lineage>
</organism>
<dbReference type="PROSITE" id="PS00061">
    <property type="entry name" value="ADH_SHORT"/>
    <property type="match status" value="1"/>
</dbReference>
<name>C6A189_THESM</name>
<keyword evidence="2" id="KW-0560">Oxidoreductase</keyword>
<accession>C6A189</accession>
<dbReference type="PRINTS" id="PR00080">
    <property type="entry name" value="SDRFAMILY"/>
</dbReference>
<dbReference type="FunFam" id="3.40.50.720:FF:000084">
    <property type="entry name" value="Short-chain dehydrogenase reductase"/>
    <property type="match status" value="1"/>
</dbReference>
<dbReference type="PRINTS" id="PR00081">
    <property type="entry name" value="GDHRDH"/>
</dbReference>
<evidence type="ECO:0000256" key="1">
    <source>
        <dbReference type="ARBA" id="ARBA00006484"/>
    </source>
</evidence>
<dbReference type="HOGENOM" id="CLU_010194_1_0_2"/>
<protein>
    <submittedName>
        <fullName evidence="3">3-oxoacyl-[acyl-carrier protein] reductase</fullName>
    </submittedName>
</protein>
<gene>
    <name evidence="3" type="ordered locus">TSIB_0318</name>
</gene>
<evidence type="ECO:0000313" key="4">
    <source>
        <dbReference type="Proteomes" id="UP000009079"/>
    </source>
</evidence>
<reference evidence="3 4" key="1">
    <citation type="journal article" date="2009" name="Appl. Environ. Microbiol.">
        <title>Metabolic versatility and indigenous origin of the archaeon Thermococcus sibiricus, isolated from a siberian oil reservoir, as revealed by genome analysis.</title>
        <authorList>
            <person name="Mardanov A.V."/>
            <person name="Ravin N.V."/>
            <person name="Svetlitchnyi V.A."/>
            <person name="Beletsky A.V."/>
            <person name="Miroshnichenko M.L."/>
            <person name="Bonch-Osmolovskaya E.A."/>
            <person name="Skryabin K.G."/>
        </authorList>
    </citation>
    <scope>NUCLEOTIDE SEQUENCE [LARGE SCALE GENOMIC DNA]</scope>
    <source>
        <strain evidence="4">DSM 12597 / MM 739</strain>
    </source>
</reference>
<dbReference type="GO" id="GO:0016491">
    <property type="term" value="F:oxidoreductase activity"/>
    <property type="evidence" value="ECO:0007669"/>
    <property type="project" value="UniProtKB-KW"/>
</dbReference>
<keyword evidence="4" id="KW-1185">Reference proteome</keyword>
<dbReference type="Proteomes" id="UP000009079">
    <property type="component" value="Chromosome"/>
</dbReference>
<dbReference type="EMBL" id="CP001463">
    <property type="protein sequence ID" value="ACS89384.1"/>
    <property type="molecule type" value="Genomic_DNA"/>
</dbReference>
<dbReference type="KEGG" id="tsi:TSIB_0318"/>
<dbReference type="SUPFAM" id="SSF51735">
    <property type="entry name" value="NAD(P)-binding Rossmann-fold domains"/>
    <property type="match status" value="1"/>
</dbReference>
<dbReference type="InterPro" id="IPR036291">
    <property type="entry name" value="NAD(P)-bd_dom_sf"/>
</dbReference>
<dbReference type="Pfam" id="PF13561">
    <property type="entry name" value="adh_short_C2"/>
    <property type="match status" value="1"/>
</dbReference>
<dbReference type="InterPro" id="IPR002347">
    <property type="entry name" value="SDR_fam"/>
</dbReference>